<dbReference type="Pfam" id="PF07617">
    <property type="entry name" value="DUF1579"/>
    <property type="match status" value="1"/>
</dbReference>
<dbReference type="Proteomes" id="UP000240572">
    <property type="component" value="Unassembled WGS sequence"/>
</dbReference>
<keyword evidence="2" id="KW-1185">Reference proteome</keyword>
<dbReference type="RefSeq" id="WP_106522962.1">
    <property type="nucleotide sequence ID" value="NZ_PYGD01000003.1"/>
</dbReference>
<gene>
    <name evidence="1" type="ORF">B0I18_103368</name>
</gene>
<dbReference type="OrthoDB" id="277821at2"/>
<dbReference type="EMBL" id="PYGD01000003">
    <property type="protein sequence ID" value="PSK92785.1"/>
    <property type="molecule type" value="Genomic_DNA"/>
</dbReference>
<evidence type="ECO:0000313" key="2">
    <source>
        <dbReference type="Proteomes" id="UP000240572"/>
    </source>
</evidence>
<sequence>MKKMLLPSILTSNCGSGTAAEDARRSWTEFMTPGPEHTLLHSTCGTWDMENRFYIQPGAPPKTTRAVCVQKMILGQRFLYSTITGNMAGMPFEGIGISGYDKSRQVYILVWFDNMGTDIMYGEGRYDAPNKQVEIHLKNSDPGSGSLVPIRMTVQRPDADHMIQEMYTVHEEQEYRSLEMKYTRRK</sequence>
<accession>A0A2P8D6D9</accession>
<reference evidence="1 2" key="1">
    <citation type="submission" date="2018-03" db="EMBL/GenBank/DDBJ databases">
        <title>Genomic Encyclopedia of Type Strains, Phase III (KMG-III): the genomes of soil and plant-associated and newly described type strains.</title>
        <authorList>
            <person name="Whitman W."/>
        </authorList>
    </citation>
    <scope>NUCLEOTIDE SEQUENCE [LARGE SCALE GENOMIC DNA]</scope>
    <source>
        <strain evidence="1 2">CGMCC 1.12700</strain>
    </source>
</reference>
<comment type="caution">
    <text evidence="1">The sequence shown here is derived from an EMBL/GenBank/DDBJ whole genome shotgun (WGS) entry which is preliminary data.</text>
</comment>
<dbReference type="AlphaFoldDB" id="A0A2P8D6D9"/>
<name>A0A2P8D6D9_9BACT</name>
<proteinExistence type="predicted"/>
<protein>
    <submittedName>
        <fullName evidence="1">Uncharacterized protein DUF1579</fullName>
    </submittedName>
</protein>
<dbReference type="InterPro" id="IPR011473">
    <property type="entry name" value="DUF1579"/>
</dbReference>
<evidence type="ECO:0000313" key="1">
    <source>
        <dbReference type="EMBL" id="PSK92785.1"/>
    </source>
</evidence>
<organism evidence="1 2">
    <name type="scientific">Taibaiella chishuiensis</name>
    <dbReference type="NCBI Taxonomy" id="1434707"/>
    <lineage>
        <taxon>Bacteria</taxon>
        <taxon>Pseudomonadati</taxon>
        <taxon>Bacteroidota</taxon>
        <taxon>Chitinophagia</taxon>
        <taxon>Chitinophagales</taxon>
        <taxon>Chitinophagaceae</taxon>
        <taxon>Taibaiella</taxon>
    </lineage>
</organism>